<dbReference type="Proteomes" id="UP000077164">
    <property type="component" value="Unassembled WGS sequence"/>
</dbReference>
<comment type="caution">
    <text evidence="1">The sequence shown here is derived from an EMBL/GenBank/DDBJ whole genome shotgun (WGS) entry which is preliminary data.</text>
</comment>
<reference evidence="1 2" key="1">
    <citation type="submission" date="2016-03" db="EMBL/GenBank/DDBJ databases">
        <title>Draft genome sequence of Flavobacterium fryxellicola DSM 16209.</title>
        <authorList>
            <person name="Shin S.-K."/>
            <person name="Yi H."/>
        </authorList>
    </citation>
    <scope>NUCLEOTIDE SEQUENCE [LARGE SCALE GENOMIC DNA]</scope>
    <source>
        <strain evidence="1 2">DSM 16209</strain>
    </source>
</reference>
<name>A0A167X0U0_9FLAO</name>
<organism evidence="1 2">
    <name type="scientific">Flavobacterium fryxellicola</name>
    <dbReference type="NCBI Taxonomy" id="249352"/>
    <lineage>
        <taxon>Bacteria</taxon>
        <taxon>Pseudomonadati</taxon>
        <taxon>Bacteroidota</taxon>
        <taxon>Flavobacteriia</taxon>
        <taxon>Flavobacteriales</taxon>
        <taxon>Flavobacteriaceae</taxon>
        <taxon>Flavobacterium</taxon>
    </lineage>
</organism>
<keyword evidence="2" id="KW-1185">Reference proteome</keyword>
<evidence type="ECO:0000313" key="1">
    <source>
        <dbReference type="EMBL" id="OAB27920.1"/>
    </source>
</evidence>
<dbReference type="EMBL" id="LVJE01000013">
    <property type="protein sequence ID" value="OAB27920.1"/>
    <property type="molecule type" value="Genomic_DNA"/>
</dbReference>
<evidence type="ECO:0000313" key="2">
    <source>
        <dbReference type="Proteomes" id="UP000077164"/>
    </source>
</evidence>
<protein>
    <submittedName>
        <fullName evidence="1">Uncharacterized protein</fullName>
    </submittedName>
</protein>
<sequence>MWSFFIYGSDNHLILIEYILFQETKKIKNLNAKTISIYLLKFPICYRYLQNELCLPKLD</sequence>
<gene>
    <name evidence="1" type="ORF">FBFR_08640</name>
</gene>
<proteinExistence type="predicted"/>
<accession>A0A167X0U0</accession>
<dbReference type="AlphaFoldDB" id="A0A167X0U0"/>